<accession>A0A9N9FTI3</accession>
<keyword evidence="3" id="KW-1185">Reference proteome</keyword>
<sequence>MSILGILEFARPKLSLDTINDFKKDLYTVLQRYLEKLRQFIIELEYNTETRMNVTSAYTIEVLKDQQDNRKLINQLRKDNISSINSNLEDGQEQVNEKILSTKTKMYKSEVNVQVTCDRIASLRSADPSTGASQSNFQENGEKDEEEDEEEDEGEDGEKDEEEDEDEDEVKDEDNVTNNNANYVAMENYPENNYNHNNDFVEVTYVNRLEFQSRTRRWLLSSGTDVLN</sequence>
<evidence type="ECO:0000256" key="1">
    <source>
        <dbReference type="SAM" id="MobiDB-lite"/>
    </source>
</evidence>
<comment type="caution">
    <text evidence="2">The sequence shown here is derived from an EMBL/GenBank/DDBJ whole genome shotgun (WGS) entry which is preliminary data.</text>
</comment>
<organism evidence="2 3">
    <name type="scientific">Funneliformis caledonium</name>
    <dbReference type="NCBI Taxonomy" id="1117310"/>
    <lineage>
        <taxon>Eukaryota</taxon>
        <taxon>Fungi</taxon>
        <taxon>Fungi incertae sedis</taxon>
        <taxon>Mucoromycota</taxon>
        <taxon>Glomeromycotina</taxon>
        <taxon>Glomeromycetes</taxon>
        <taxon>Glomerales</taxon>
        <taxon>Glomeraceae</taxon>
        <taxon>Funneliformis</taxon>
    </lineage>
</organism>
<feature type="non-terminal residue" evidence="2">
    <location>
        <position position="228"/>
    </location>
</feature>
<dbReference type="EMBL" id="CAJVPQ010001480">
    <property type="protein sequence ID" value="CAG8555232.1"/>
    <property type="molecule type" value="Genomic_DNA"/>
</dbReference>
<dbReference type="OrthoDB" id="2427998at2759"/>
<evidence type="ECO:0000313" key="2">
    <source>
        <dbReference type="EMBL" id="CAG8555232.1"/>
    </source>
</evidence>
<feature type="region of interest" description="Disordered" evidence="1">
    <location>
        <begin position="124"/>
        <end position="179"/>
    </location>
</feature>
<protein>
    <submittedName>
        <fullName evidence="2">6258_t:CDS:1</fullName>
    </submittedName>
</protein>
<feature type="compositionally biased region" description="Polar residues" evidence="1">
    <location>
        <begin position="127"/>
        <end position="139"/>
    </location>
</feature>
<gene>
    <name evidence="2" type="ORF">FCALED_LOCUS6323</name>
</gene>
<evidence type="ECO:0000313" key="3">
    <source>
        <dbReference type="Proteomes" id="UP000789570"/>
    </source>
</evidence>
<dbReference type="AlphaFoldDB" id="A0A9N9FTI3"/>
<dbReference type="Proteomes" id="UP000789570">
    <property type="component" value="Unassembled WGS sequence"/>
</dbReference>
<name>A0A9N9FTI3_9GLOM</name>
<proteinExistence type="predicted"/>
<feature type="compositionally biased region" description="Acidic residues" evidence="1">
    <location>
        <begin position="142"/>
        <end position="172"/>
    </location>
</feature>
<reference evidence="2" key="1">
    <citation type="submission" date="2021-06" db="EMBL/GenBank/DDBJ databases">
        <authorList>
            <person name="Kallberg Y."/>
            <person name="Tangrot J."/>
            <person name="Rosling A."/>
        </authorList>
    </citation>
    <scope>NUCLEOTIDE SEQUENCE</scope>
    <source>
        <strain evidence="2">UK204</strain>
    </source>
</reference>